<protein>
    <recommendedName>
        <fullName evidence="10">GH18 domain-containing protein</fullName>
    </recommendedName>
</protein>
<keyword evidence="12" id="KW-1185">Reference proteome</keyword>
<keyword evidence="5" id="KW-0325">Glycoprotein</keyword>
<evidence type="ECO:0000313" key="11">
    <source>
        <dbReference type="EMBL" id="KAF2077139.1"/>
    </source>
</evidence>
<sequence>MNKSFIYPILFFTFLIISANGYISINDRERFHNQVKHPYSLKTPLCPCKEKALCQPITGESLKDRKEFYVFTVNQSNYVNYDWSVITTLAVFYAEPIGQELCVAHENRARVVYAVYYPITQLANQTYKQQWIEDQVELVKNNFLDGINIDFESSITKNHPLESALLTGLVAETTVALKSVNKDYQISVDIPYSPNCISGRCYDWMGLSQATDFLVTMNYDLFPWTWPQPCMGLANSPIGPVVQGMLDFFKLGISADNLVAAFPWYAYVYPCANSTDLNTVDCYFPNCNSTYIPTQSFSEIDAILSDRSIPTSGELWNEEYASPYFNMLVNDYLYQVWYDNQQSIELKVSVCKKYHLRGVAAWTMDFIDYQNQVQVELMWNALKSFTQ</sequence>
<evidence type="ECO:0000256" key="7">
    <source>
        <dbReference type="ARBA" id="ARBA00023295"/>
    </source>
</evidence>
<evidence type="ECO:0000256" key="5">
    <source>
        <dbReference type="ARBA" id="ARBA00023180"/>
    </source>
</evidence>
<dbReference type="PANTHER" id="PTHR46290:SF1">
    <property type="entry name" value="DI-N-ACETYLCHITOBIASE"/>
    <property type="match status" value="1"/>
</dbReference>
<name>A0A8J4Q333_9MYCE</name>
<comment type="caution">
    <text evidence="11">The sequence shown here is derived from an EMBL/GenBank/DDBJ whole genome shotgun (WGS) entry which is preliminary data.</text>
</comment>
<dbReference type="AlphaFoldDB" id="A0A8J4Q333"/>
<comment type="subcellular location">
    <subcellularLocation>
        <location evidence="1">Lysosome</location>
    </subcellularLocation>
</comment>
<dbReference type="OrthoDB" id="16630at2759"/>
<dbReference type="InterPro" id="IPR051887">
    <property type="entry name" value="GH18_Domain-Containing"/>
</dbReference>
<gene>
    <name evidence="11" type="ORF">CYY_001524</name>
</gene>
<evidence type="ECO:0000256" key="4">
    <source>
        <dbReference type="ARBA" id="ARBA00022801"/>
    </source>
</evidence>
<feature type="domain" description="GH18" evidence="10">
    <location>
        <begin position="1"/>
        <end position="387"/>
    </location>
</feature>
<organism evidence="11 12">
    <name type="scientific">Polysphondylium violaceum</name>
    <dbReference type="NCBI Taxonomy" id="133409"/>
    <lineage>
        <taxon>Eukaryota</taxon>
        <taxon>Amoebozoa</taxon>
        <taxon>Evosea</taxon>
        <taxon>Eumycetozoa</taxon>
        <taxon>Dictyostelia</taxon>
        <taxon>Dictyosteliales</taxon>
        <taxon>Dictyosteliaceae</taxon>
        <taxon>Polysphondylium</taxon>
    </lineage>
</organism>
<dbReference type="FunFam" id="3.20.20.80:FF:000250">
    <property type="entry name" value="Probable di-N-acetylchitobiase 1"/>
    <property type="match status" value="1"/>
</dbReference>
<dbReference type="SUPFAM" id="SSF51445">
    <property type="entry name" value="(Trans)glycosidases"/>
    <property type="match status" value="1"/>
</dbReference>
<dbReference type="GO" id="GO:0016798">
    <property type="term" value="F:hydrolase activity, acting on glycosyl bonds"/>
    <property type="evidence" value="ECO:0007669"/>
    <property type="project" value="UniProtKB-KW"/>
</dbReference>
<dbReference type="InterPro" id="IPR011583">
    <property type="entry name" value="Chitinase_II/V-like_cat"/>
</dbReference>
<comment type="function">
    <text evidence="8">Involved in the degradation of asparagine-linked glycoproteins. May hydrolyze of N-acetyl-beta-D-glucosamine (1-4)N-acetylglucosamine chitobiose core from the reducing end of the bond.</text>
</comment>
<dbReference type="GO" id="GO:0008061">
    <property type="term" value="F:chitin binding"/>
    <property type="evidence" value="ECO:0007669"/>
    <property type="project" value="InterPro"/>
</dbReference>
<dbReference type="GO" id="GO:0009313">
    <property type="term" value="P:oligosaccharide catabolic process"/>
    <property type="evidence" value="ECO:0007669"/>
    <property type="project" value="TreeGrafter"/>
</dbReference>
<evidence type="ECO:0000256" key="3">
    <source>
        <dbReference type="ARBA" id="ARBA00022729"/>
    </source>
</evidence>
<dbReference type="PROSITE" id="PS51910">
    <property type="entry name" value="GH18_2"/>
    <property type="match status" value="1"/>
</dbReference>
<dbReference type="GO" id="GO:0005764">
    <property type="term" value="C:lysosome"/>
    <property type="evidence" value="ECO:0007669"/>
    <property type="project" value="UniProtKB-SubCell"/>
</dbReference>
<dbReference type="Pfam" id="PF00704">
    <property type="entry name" value="Glyco_hydro_18"/>
    <property type="match status" value="1"/>
</dbReference>
<dbReference type="InterPro" id="IPR001223">
    <property type="entry name" value="Glyco_hydro18_cat"/>
</dbReference>
<evidence type="ECO:0000259" key="10">
    <source>
        <dbReference type="PROSITE" id="PS51910"/>
    </source>
</evidence>
<accession>A0A8J4Q333</accession>
<comment type="similarity">
    <text evidence="2">Belongs to the glycosyl hydrolase 18 family.</text>
</comment>
<evidence type="ECO:0000256" key="9">
    <source>
        <dbReference type="SAM" id="Phobius"/>
    </source>
</evidence>
<evidence type="ECO:0000256" key="6">
    <source>
        <dbReference type="ARBA" id="ARBA00023228"/>
    </source>
</evidence>
<dbReference type="InterPro" id="IPR029070">
    <property type="entry name" value="Chitinase_insertion_sf"/>
</dbReference>
<dbReference type="EMBL" id="AJWJ01000037">
    <property type="protein sequence ID" value="KAF2077139.1"/>
    <property type="molecule type" value="Genomic_DNA"/>
</dbReference>
<dbReference type="InterPro" id="IPR017853">
    <property type="entry name" value="GH"/>
</dbReference>
<keyword evidence="3" id="KW-0732">Signal</keyword>
<dbReference type="GO" id="GO:0005615">
    <property type="term" value="C:extracellular space"/>
    <property type="evidence" value="ECO:0007669"/>
    <property type="project" value="TreeGrafter"/>
</dbReference>
<keyword evidence="9" id="KW-0812">Transmembrane</keyword>
<keyword evidence="9" id="KW-0472">Membrane</keyword>
<proteinExistence type="inferred from homology"/>
<evidence type="ECO:0000256" key="1">
    <source>
        <dbReference type="ARBA" id="ARBA00004371"/>
    </source>
</evidence>
<dbReference type="Gene3D" id="3.10.50.10">
    <property type="match status" value="1"/>
</dbReference>
<dbReference type="SMART" id="SM00636">
    <property type="entry name" value="Glyco_18"/>
    <property type="match status" value="1"/>
</dbReference>
<keyword evidence="9" id="KW-1133">Transmembrane helix</keyword>
<evidence type="ECO:0000313" key="12">
    <source>
        <dbReference type="Proteomes" id="UP000695562"/>
    </source>
</evidence>
<keyword evidence="6" id="KW-0458">Lysosome</keyword>
<keyword evidence="4" id="KW-0378">Hydrolase</keyword>
<keyword evidence="7" id="KW-0326">Glycosidase</keyword>
<dbReference type="Proteomes" id="UP000695562">
    <property type="component" value="Unassembled WGS sequence"/>
</dbReference>
<dbReference type="PANTHER" id="PTHR46290">
    <property type="entry name" value="DI-N-ACETYLCHITOBIASE"/>
    <property type="match status" value="1"/>
</dbReference>
<reference evidence="11" key="1">
    <citation type="submission" date="2020-01" db="EMBL/GenBank/DDBJ databases">
        <title>Development of genomics and gene disruption for Polysphondylium violaceum indicates a role for the polyketide synthase stlB in stalk morphogenesis.</title>
        <authorList>
            <person name="Narita B."/>
            <person name="Kawabe Y."/>
            <person name="Kin K."/>
            <person name="Saito T."/>
            <person name="Gibbs R."/>
            <person name="Kuspa A."/>
            <person name="Muzny D."/>
            <person name="Queller D."/>
            <person name="Richards S."/>
            <person name="Strassman J."/>
            <person name="Sucgang R."/>
            <person name="Worley K."/>
            <person name="Schaap P."/>
        </authorList>
    </citation>
    <scope>NUCLEOTIDE SEQUENCE</scope>
    <source>
        <strain evidence="11">QSvi11</strain>
    </source>
</reference>
<feature type="transmembrane region" description="Helical" evidence="9">
    <location>
        <begin position="6"/>
        <end position="25"/>
    </location>
</feature>
<evidence type="ECO:0000256" key="2">
    <source>
        <dbReference type="ARBA" id="ARBA00009336"/>
    </source>
</evidence>
<evidence type="ECO:0000256" key="8">
    <source>
        <dbReference type="ARBA" id="ARBA00059340"/>
    </source>
</evidence>
<dbReference type="Gene3D" id="3.20.20.80">
    <property type="entry name" value="Glycosidases"/>
    <property type="match status" value="1"/>
</dbReference>